<sequence length="177" mass="19268">MDGAFPWYRNKCLTVERLAEVVSARQEAGERIVFTNGVFDILHVGHARYLAEARALGDALIVAVNTDASVRGFKGDLRPIVSEDERAEMLAALAVVDYVVLFGSRTPVPVIEQVRPALYVKGGDYRLEDLPETPVVRGYGGEVRILSLIAGRSTTNIISKVCEAYGAEKTSGDNKSI</sequence>
<proteinExistence type="predicted"/>
<keyword evidence="3" id="KW-0548">Nucleotidyltransferase</keyword>
<reference evidence="8 9" key="1">
    <citation type="journal article" date="2019" name="Int. J. Syst. Evol. Microbiol.">
        <title>Capsulimonas corticalis gen. nov., sp. nov., an aerobic capsulated bacterium, of a novel bacterial order, Capsulimonadales ord. nov., of the class Armatimonadia of the phylum Armatimonadetes.</title>
        <authorList>
            <person name="Li J."/>
            <person name="Kudo C."/>
            <person name="Tonouchi A."/>
        </authorList>
    </citation>
    <scope>NUCLEOTIDE SEQUENCE [LARGE SCALE GENOMIC DNA]</scope>
    <source>
        <strain evidence="8 9">AX-7</strain>
    </source>
</reference>
<dbReference type="GO" id="GO:0005524">
    <property type="term" value="F:ATP binding"/>
    <property type="evidence" value="ECO:0007669"/>
    <property type="project" value="UniProtKB-KW"/>
</dbReference>
<dbReference type="PANTHER" id="PTHR43793">
    <property type="entry name" value="FAD SYNTHASE"/>
    <property type="match status" value="1"/>
</dbReference>
<keyword evidence="4" id="KW-0547">Nucleotide-binding</keyword>
<dbReference type="EMBL" id="AP025739">
    <property type="protein sequence ID" value="BDI33045.1"/>
    <property type="molecule type" value="Genomic_DNA"/>
</dbReference>
<dbReference type="GO" id="GO:0016779">
    <property type="term" value="F:nucleotidyltransferase activity"/>
    <property type="evidence" value="ECO:0007669"/>
    <property type="project" value="UniProtKB-KW"/>
</dbReference>
<accession>A0A402CPM6</accession>
<keyword evidence="6" id="KW-0119">Carbohydrate metabolism</keyword>
<keyword evidence="9" id="KW-1185">Reference proteome</keyword>
<organism evidence="8 9">
    <name type="scientific">Capsulimonas corticalis</name>
    <dbReference type="NCBI Taxonomy" id="2219043"/>
    <lineage>
        <taxon>Bacteria</taxon>
        <taxon>Bacillati</taxon>
        <taxon>Armatimonadota</taxon>
        <taxon>Armatimonadia</taxon>
        <taxon>Capsulimonadales</taxon>
        <taxon>Capsulimonadaceae</taxon>
        <taxon>Capsulimonas</taxon>
    </lineage>
</organism>
<evidence type="ECO:0000313" key="8">
    <source>
        <dbReference type="EMBL" id="BDI33045.1"/>
    </source>
</evidence>
<dbReference type="InterPro" id="IPR050385">
    <property type="entry name" value="Archaeal_FAD_synthase"/>
</dbReference>
<evidence type="ECO:0000313" key="9">
    <source>
        <dbReference type="Proteomes" id="UP000287394"/>
    </source>
</evidence>
<comment type="catalytic activity">
    <reaction evidence="7">
        <text>D-glycero-beta-D-manno-heptose 1-phosphate + ATP + H(+) = ADP-D-glycero-beta-D-manno-heptose + diphosphate</text>
        <dbReference type="Rhea" id="RHEA:27465"/>
        <dbReference type="ChEBI" id="CHEBI:15378"/>
        <dbReference type="ChEBI" id="CHEBI:30616"/>
        <dbReference type="ChEBI" id="CHEBI:33019"/>
        <dbReference type="ChEBI" id="CHEBI:59967"/>
        <dbReference type="ChEBI" id="CHEBI:61593"/>
        <dbReference type="EC" id="2.7.7.70"/>
    </reaction>
</comment>
<dbReference type="NCBIfam" id="TIGR00125">
    <property type="entry name" value="cyt_tran_rel"/>
    <property type="match status" value="1"/>
</dbReference>
<dbReference type="GO" id="GO:0016773">
    <property type="term" value="F:phosphotransferase activity, alcohol group as acceptor"/>
    <property type="evidence" value="ECO:0007669"/>
    <property type="project" value="InterPro"/>
</dbReference>
<dbReference type="Pfam" id="PF01467">
    <property type="entry name" value="CTP_transf_like"/>
    <property type="match status" value="1"/>
</dbReference>
<evidence type="ECO:0000256" key="4">
    <source>
        <dbReference type="ARBA" id="ARBA00022741"/>
    </source>
</evidence>
<dbReference type="GO" id="GO:0005975">
    <property type="term" value="P:carbohydrate metabolic process"/>
    <property type="evidence" value="ECO:0007669"/>
    <property type="project" value="InterPro"/>
</dbReference>
<gene>
    <name evidence="8" type="ORF">CCAX7_50960</name>
</gene>
<dbReference type="InterPro" id="IPR014729">
    <property type="entry name" value="Rossmann-like_a/b/a_fold"/>
</dbReference>
<evidence type="ECO:0000256" key="3">
    <source>
        <dbReference type="ARBA" id="ARBA00022695"/>
    </source>
</evidence>
<evidence type="ECO:0000256" key="7">
    <source>
        <dbReference type="ARBA" id="ARBA00047428"/>
    </source>
</evidence>
<evidence type="ECO:0000256" key="5">
    <source>
        <dbReference type="ARBA" id="ARBA00022840"/>
    </source>
</evidence>
<evidence type="ECO:0000256" key="2">
    <source>
        <dbReference type="ARBA" id="ARBA00022679"/>
    </source>
</evidence>
<dbReference type="PANTHER" id="PTHR43793:SF2">
    <property type="entry name" value="BIFUNCTIONAL PROTEIN HLDE"/>
    <property type="match status" value="1"/>
</dbReference>
<dbReference type="NCBIfam" id="TIGR02199">
    <property type="entry name" value="rfaE_dom_II"/>
    <property type="match status" value="1"/>
</dbReference>
<dbReference type="Proteomes" id="UP000287394">
    <property type="component" value="Chromosome"/>
</dbReference>
<evidence type="ECO:0000256" key="6">
    <source>
        <dbReference type="ARBA" id="ARBA00023277"/>
    </source>
</evidence>
<dbReference type="AlphaFoldDB" id="A0A402CPM6"/>
<dbReference type="KEGG" id="ccot:CCAX7_50960"/>
<keyword evidence="2" id="KW-0808">Transferase</keyword>
<dbReference type="Gene3D" id="3.40.50.620">
    <property type="entry name" value="HUPs"/>
    <property type="match status" value="1"/>
</dbReference>
<keyword evidence="5" id="KW-0067">ATP-binding</keyword>
<dbReference type="EC" id="2.7.7.70" evidence="1"/>
<dbReference type="SUPFAM" id="SSF52374">
    <property type="entry name" value="Nucleotidylyl transferase"/>
    <property type="match status" value="1"/>
</dbReference>
<evidence type="ECO:0000256" key="1">
    <source>
        <dbReference type="ARBA" id="ARBA00012519"/>
    </source>
</evidence>
<protein>
    <recommendedName>
        <fullName evidence="1">D-glycero-beta-D-manno-heptose 1-phosphate adenylyltransferase</fullName>
        <ecNumber evidence="1">2.7.7.70</ecNumber>
    </recommendedName>
</protein>
<dbReference type="InterPro" id="IPR004821">
    <property type="entry name" value="Cyt_trans-like"/>
</dbReference>
<dbReference type="InterPro" id="IPR011914">
    <property type="entry name" value="RfaE_dom_II"/>
</dbReference>
<name>A0A402CPM6_9BACT</name>
<dbReference type="RefSeq" id="WP_218025465.1">
    <property type="nucleotide sequence ID" value="NZ_AP025739.1"/>
</dbReference>